<keyword evidence="5" id="KW-1185">Reference proteome</keyword>
<protein>
    <submittedName>
        <fullName evidence="4">Outer membrane protein assembly factor BamE</fullName>
    </submittedName>
</protein>
<organism evidence="4 5">
    <name type="scientific">Aquincola tertiaricarbonis</name>
    <dbReference type="NCBI Taxonomy" id="391953"/>
    <lineage>
        <taxon>Bacteria</taxon>
        <taxon>Pseudomonadati</taxon>
        <taxon>Pseudomonadota</taxon>
        <taxon>Betaproteobacteria</taxon>
        <taxon>Burkholderiales</taxon>
        <taxon>Sphaerotilaceae</taxon>
        <taxon>Aquincola</taxon>
    </lineage>
</organism>
<keyword evidence="1" id="KW-0732">Signal</keyword>
<feature type="domain" description="Outer membrane protein assembly factor BamE" evidence="3">
    <location>
        <begin position="90"/>
        <end position="152"/>
    </location>
</feature>
<dbReference type="Gene3D" id="3.30.1450.10">
    <property type="match status" value="1"/>
</dbReference>
<accession>A0ABY4SEE2</accession>
<evidence type="ECO:0000259" key="3">
    <source>
        <dbReference type="Pfam" id="PF04355"/>
    </source>
</evidence>
<evidence type="ECO:0000313" key="4">
    <source>
        <dbReference type="EMBL" id="URI10854.1"/>
    </source>
</evidence>
<keyword evidence="2" id="KW-0472">Membrane</keyword>
<dbReference type="PROSITE" id="PS51257">
    <property type="entry name" value="PROKAR_LIPOPROTEIN"/>
    <property type="match status" value="1"/>
</dbReference>
<evidence type="ECO:0000256" key="2">
    <source>
        <dbReference type="ARBA" id="ARBA00023136"/>
    </source>
</evidence>
<gene>
    <name evidence="4" type="ORF">MW290_17895</name>
</gene>
<dbReference type="InterPro" id="IPR037873">
    <property type="entry name" value="BamE-like"/>
</dbReference>
<evidence type="ECO:0000256" key="1">
    <source>
        <dbReference type="ARBA" id="ARBA00022729"/>
    </source>
</evidence>
<dbReference type="Proteomes" id="UP001056201">
    <property type="component" value="Chromosome 2"/>
</dbReference>
<dbReference type="RefSeq" id="WP_250199057.1">
    <property type="nucleotide sequence ID" value="NZ_CP097636.1"/>
</dbReference>
<name>A0ABY4SEE2_AQUTE</name>
<dbReference type="EMBL" id="CP097636">
    <property type="protein sequence ID" value="URI10854.1"/>
    <property type="molecule type" value="Genomic_DNA"/>
</dbReference>
<proteinExistence type="predicted"/>
<reference evidence="4" key="1">
    <citation type="submission" date="2022-05" db="EMBL/GenBank/DDBJ databases">
        <title>An RpoN-dependent PEP-CTERM gene is involved in floc formation of an Aquincola tertiaricarbonis strain.</title>
        <authorList>
            <person name="Qiu D."/>
            <person name="Xia M."/>
        </authorList>
    </citation>
    <scope>NUCLEOTIDE SEQUENCE</scope>
    <source>
        <strain evidence="4">RN12</strain>
    </source>
</reference>
<dbReference type="InterPro" id="IPR007450">
    <property type="entry name" value="BamE_dom"/>
</dbReference>
<dbReference type="Pfam" id="PF04355">
    <property type="entry name" value="BamE"/>
    <property type="match status" value="1"/>
</dbReference>
<evidence type="ECO:0000313" key="5">
    <source>
        <dbReference type="Proteomes" id="UP001056201"/>
    </source>
</evidence>
<sequence>MTHRNWNGRWAAAAGLALALLAGCDAERIAKLEEGVATEADVRQQFGEPAAVFDEPDGSRTFDYPRQPEGAVNYLITIGPDGRMSALRQVLTPRNFERVQPGMTAEQVRRLLGRPAQQQTYALKQQTEWDWRWRDGQQAKVFNVVFDADMKVLRSAVMDDPRLMSPG</sequence>